<evidence type="ECO:0000313" key="3">
    <source>
        <dbReference type="Proteomes" id="UP000646749"/>
    </source>
</evidence>
<dbReference type="Proteomes" id="UP000646749">
    <property type="component" value="Unassembled WGS sequence"/>
</dbReference>
<dbReference type="Pfam" id="PF19372">
    <property type="entry name" value="DUF5947"/>
    <property type="match status" value="1"/>
</dbReference>
<dbReference type="InterPro" id="IPR045991">
    <property type="entry name" value="DUF5947"/>
</dbReference>
<evidence type="ECO:0000256" key="1">
    <source>
        <dbReference type="SAM" id="MobiDB-lite"/>
    </source>
</evidence>
<sequence length="299" mass="32035">MTSRPPSRDTVRYPVRPAGLRRLVTRSNTSQPNRADQVEPAGPAGQAGPVEQVGAVARAGDGAQRCDLCAAEVPAEHRHLVDTADRVLRCACRACALLFDRPPGDPARYRLVPDRRWRLTGFALDDAAWAGLRIPVDTAFFFVDSGAGRTVAFYPSPAGAVESLLDLADWARLVTANPVLDRLVPDVEALLVHRTPDVREHWLVPIDDCYDLVGLIRSRWTGLAGGPDVWREIAAFFTRLRDRARPLPATPATPAGTAGKLTDPTSATGGTAGKLTDPNSATGGTVGTLTDPTSSRRHG</sequence>
<evidence type="ECO:0000313" key="2">
    <source>
        <dbReference type="EMBL" id="GIG87972.1"/>
    </source>
</evidence>
<feature type="compositionally biased region" description="Polar residues" evidence="1">
    <location>
        <begin position="25"/>
        <end position="34"/>
    </location>
</feature>
<reference evidence="2 3" key="1">
    <citation type="submission" date="2021-01" db="EMBL/GenBank/DDBJ databases">
        <title>Whole genome shotgun sequence of Plantactinospora endophytica NBRC 110450.</title>
        <authorList>
            <person name="Komaki H."/>
            <person name="Tamura T."/>
        </authorList>
    </citation>
    <scope>NUCLEOTIDE SEQUENCE [LARGE SCALE GENOMIC DNA]</scope>
    <source>
        <strain evidence="2 3">NBRC 110450</strain>
    </source>
</reference>
<gene>
    <name evidence="2" type="ORF">Pen02_29080</name>
</gene>
<feature type="compositionally biased region" description="Basic and acidic residues" evidence="1">
    <location>
        <begin position="1"/>
        <end position="11"/>
    </location>
</feature>
<accession>A0ABQ4DZX1</accession>
<comment type="caution">
    <text evidence="2">The sequence shown here is derived from an EMBL/GenBank/DDBJ whole genome shotgun (WGS) entry which is preliminary data.</text>
</comment>
<feature type="compositionally biased region" description="Low complexity" evidence="1">
    <location>
        <begin position="246"/>
        <end position="259"/>
    </location>
</feature>
<name>A0ABQ4DZX1_9ACTN</name>
<feature type="region of interest" description="Disordered" evidence="1">
    <location>
        <begin position="1"/>
        <end position="48"/>
    </location>
</feature>
<feature type="compositionally biased region" description="Polar residues" evidence="1">
    <location>
        <begin position="277"/>
        <end position="293"/>
    </location>
</feature>
<dbReference type="RefSeq" id="WP_203866498.1">
    <property type="nucleotide sequence ID" value="NZ_BONW01000013.1"/>
</dbReference>
<dbReference type="EMBL" id="BONW01000013">
    <property type="protein sequence ID" value="GIG87972.1"/>
    <property type="molecule type" value="Genomic_DNA"/>
</dbReference>
<keyword evidence="3" id="KW-1185">Reference proteome</keyword>
<organism evidence="2 3">
    <name type="scientific">Plantactinospora endophytica</name>
    <dbReference type="NCBI Taxonomy" id="673535"/>
    <lineage>
        <taxon>Bacteria</taxon>
        <taxon>Bacillati</taxon>
        <taxon>Actinomycetota</taxon>
        <taxon>Actinomycetes</taxon>
        <taxon>Micromonosporales</taxon>
        <taxon>Micromonosporaceae</taxon>
        <taxon>Plantactinospora</taxon>
    </lineage>
</organism>
<proteinExistence type="predicted"/>
<protein>
    <submittedName>
        <fullName evidence="2">Uncharacterized protein</fullName>
    </submittedName>
</protein>
<feature type="region of interest" description="Disordered" evidence="1">
    <location>
        <begin position="246"/>
        <end position="299"/>
    </location>
</feature>